<dbReference type="Proteomes" id="UP001144050">
    <property type="component" value="Unassembled WGS sequence"/>
</dbReference>
<reference evidence="2" key="1">
    <citation type="submission" date="2021-09" db="EMBL/GenBank/DDBJ databases">
        <title>Genomic analysis of Ralstonia spp.</title>
        <authorList>
            <person name="Aburjaile F."/>
            <person name="Ariute J.C."/>
            <person name="Pais A.K.L."/>
            <person name="Albuquerque G.M.R."/>
            <person name="Silva A.M.F."/>
            <person name="Brenig B."/>
            <person name="Azevedo V."/>
            <person name="Matiuzzi M."/>
            <person name="Ramos R."/>
            <person name="Goes-Neto A."/>
            <person name="Soares S."/>
            <person name="Iseppon A.M.B."/>
            <person name="Souza E."/>
            <person name="Gama M."/>
        </authorList>
    </citation>
    <scope>NUCLEOTIDE SEQUENCE</scope>
    <source>
        <strain evidence="2">CCRMRs91</strain>
    </source>
</reference>
<evidence type="ECO:0000256" key="1">
    <source>
        <dbReference type="SAM" id="MobiDB-lite"/>
    </source>
</evidence>
<feature type="non-terminal residue" evidence="2">
    <location>
        <position position="1"/>
    </location>
</feature>
<protein>
    <submittedName>
        <fullName evidence="2">Uncharacterized protein</fullName>
    </submittedName>
</protein>
<organism evidence="2 3">
    <name type="scientific">Ralstonia solanacearum</name>
    <name type="common">Pseudomonas solanacearum</name>
    <dbReference type="NCBI Taxonomy" id="305"/>
    <lineage>
        <taxon>Bacteria</taxon>
        <taxon>Pseudomonadati</taxon>
        <taxon>Pseudomonadota</taxon>
        <taxon>Betaproteobacteria</taxon>
        <taxon>Burkholderiales</taxon>
        <taxon>Burkholderiaceae</taxon>
        <taxon>Ralstonia</taxon>
        <taxon>Ralstonia solanacearum species complex</taxon>
    </lineage>
</organism>
<name>A0AAW5ZUR2_RALSL</name>
<dbReference type="EMBL" id="JAIVFG010000184">
    <property type="protein sequence ID" value="MDB0574135.1"/>
    <property type="molecule type" value="Genomic_DNA"/>
</dbReference>
<dbReference type="AlphaFoldDB" id="A0AAW5ZUR2"/>
<evidence type="ECO:0000313" key="2">
    <source>
        <dbReference type="EMBL" id="MDB0574135.1"/>
    </source>
</evidence>
<sequence>FLQHANNLLFGESLLHDRSSSERTLHRQRTNRGEQVSTSIGRFYQLYQPPSVVVGDKRMQRWASHPA</sequence>
<comment type="caution">
    <text evidence="2">The sequence shown here is derived from an EMBL/GenBank/DDBJ whole genome shotgun (WGS) entry which is preliminary data.</text>
</comment>
<proteinExistence type="predicted"/>
<feature type="region of interest" description="Disordered" evidence="1">
    <location>
        <begin position="18"/>
        <end position="39"/>
    </location>
</feature>
<accession>A0AAW5ZUR2</accession>
<gene>
    <name evidence="2" type="ORF">LBW59_25785</name>
</gene>
<dbReference type="RefSeq" id="WP_271657530.1">
    <property type="nucleotide sequence ID" value="NZ_JAIVFG010000184.1"/>
</dbReference>
<evidence type="ECO:0000313" key="3">
    <source>
        <dbReference type="Proteomes" id="UP001144050"/>
    </source>
</evidence>